<dbReference type="Pfam" id="PF18962">
    <property type="entry name" value="Por_Secre_tail"/>
    <property type="match status" value="1"/>
</dbReference>
<gene>
    <name evidence="4" type="ORF">GCM10010976_09600</name>
</gene>
<evidence type="ECO:0000259" key="3">
    <source>
        <dbReference type="SMART" id="SM00642"/>
    </source>
</evidence>
<sequence length="969" mass="108632">MVAFFLKFKTMKKLLFLFITLSCYVGYSQITINPNPFNTDESITITLDLNNINSVTDCNNLNNPTKIYLHSGIGEDSDPWGFGVVGNWGQDDGVGEMTNNGNGVWSITFIPETYYSLNATQATNATKMGMVFRSADGSQELKDNGCSDFFINVGSFQVTLTNPTEGSTTVLSTNSFNIAASNTNGVANYQLYANGSLLNSNSSTSNFTYTHTGITSNQNYVLDVTQAGTTLSKTFAVIIDPNVSEEALPANLDEGINYNENDNTKAILVLDAPNKDFVYVAGSFNNWSPDTSYGMKKDPSSSKFWLELTGLTSGVDYTYQYWVVDESPIANSPVMVKTADPFSTLVLSPFDDPGIPSNSYPNMPTYPVGQEREVTVLKTGQTPYNWQVTNFTKPAKEDLVIYEVLIRDFDANRNYQDLIDRIDYFKNLNVNAIQLMPVMEYEGNESWGYNTSFHMALDKYYGTEDKLKEFIDLCHQNDIAVILDIALNHAFGRNPMVRMWMEDPDGDGWGSPSTENPYFNTVARHSYNVGEDFNHQQPRTQKYVQNVIKHWVEDFNIDGFRWDLTKGFTQNCTASDEGCTNSYQQDRVDVLKDYADYSWSLDESHYVIFEHLGSATEEQQWANYRLTDAVSKGIMMWGKMTDPYNQLTMGYASNSNINRMGSDSRGFDAPRLVGYAESHDEERLMYKNLQYGNSNASYDVQDLDTSLARMSALGAVTLTIPGPKMIWHFGDLGMQNSIFTCSNGTVNTPDGTDGDCKLDTKPQPQWTDDWLGITNRNQIYNDWARLNDLKVNEPVFEGSYTIESGNLTPRIHIWDDAIPSNQLKDVIIITNFDVVSQNINPNFPNTGTWFELMDETGSTSIEVSNTTSPITIAPGQFKIFGNASTLSTQQFTEAQAFKIYPNPAHTSFRFSQDITNVEIYDITGKLIQNYSGNFSRNNEFDITSLNSGIYIIKAQNISGGHLTTKLVKI</sequence>
<keyword evidence="1 2" id="KW-0732">Signal</keyword>
<reference evidence="4" key="1">
    <citation type="journal article" date="2014" name="Int. J. Syst. Evol. Microbiol.">
        <title>Complete genome sequence of Corynebacterium casei LMG S-19264T (=DSM 44701T), isolated from a smear-ripened cheese.</title>
        <authorList>
            <consortium name="US DOE Joint Genome Institute (JGI-PGF)"/>
            <person name="Walter F."/>
            <person name="Albersmeier A."/>
            <person name="Kalinowski J."/>
            <person name="Ruckert C."/>
        </authorList>
    </citation>
    <scope>NUCLEOTIDE SEQUENCE</scope>
    <source>
        <strain evidence="4">CGMCC 1.12751</strain>
    </source>
</reference>
<evidence type="ECO:0000256" key="2">
    <source>
        <dbReference type="SAM" id="SignalP"/>
    </source>
</evidence>
<dbReference type="PANTHER" id="PTHR10357:SF179">
    <property type="entry name" value="NEUTRAL AND BASIC AMINO ACID TRANSPORT PROTEIN RBAT"/>
    <property type="match status" value="1"/>
</dbReference>
<keyword evidence="5" id="KW-1185">Reference proteome</keyword>
<organism evidence="4 5">
    <name type="scientific">Bizionia arctica</name>
    <dbReference type="NCBI Taxonomy" id="1495645"/>
    <lineage>
        <taxon>Bacteria</taxon>
        <taxon>Pseudomonadati</taxon>
        <taxon>Bacteroidota</taxon>
        <taxon>Flavobacteriia</taxon>
        <taxon>Flavobacteriales</taxon>
        <taxon>Flavobacteriaceae</taxon>
        <taxon>Bizionia</taxon>
    </lineage>
</organism>
<dbReference type="CDD" id="cd11350">
    <property type="entry name" value="AmyAc_4"/>
    <property type="match status" value="1"/>
</dbReference>
<dbReference type="SUPFAM" id="SSF81296">
    <property type="entry name" value="E set domains"/>
    <property type="match status" value="1"/>
</dbReference>
<dbReference type="Gene3D" id="3.20.20.80">
    <property type="entry name" value="Glycosidases"/>
    <property type="match status" value="1"/>
</dbReference>
<dbReference type="Pfam" id="PF00128">
    <property type="entry name" value="Alpha-amylase"/>
    <property type="match status" value="1"/>
</dbReference>
<dbReference type="SUPFAM" id="SSF51445">
    <property type="entry name" value="(Trans)glycosidases"/>
    <property type="match status" value="1"/>
</dbReference>
<dbReference type="InterPro" id="IPR006047">
    <property type="entry name" value="GH13_cat_dom"/>
</dbReference>
<dbReference type="SMART" id="SM00642">
    <property type="entry name" value="Aamy"/>
    <property type="match status" value="1"/>
</dbReference>
<dbReference type="InterPro" id="IPR017853">
    <property type="entry name" value="GH"/>
</dbReference>
<dbReference type="Gene3D" id="2.60.40.10">
    <property type="entry name" value="Immunoglobulins"/>
    <property type="match status" value="1"/>
</dbReference>
<dbReference type="InterPro" id="IPR026444">
    <property type="entry name" value="Secre_tail"/>
</dbReference>
<dbReference type="GO" id="GO:0004556">
    <property type="term" value="F:alpha-amylase activity"/>
    <property type="evidence" value="ECO:0007669"/>
    <property type="project" value="TreeGrafter"/>
</dbReference>
<dbReference type="InterPro" id="IPR013783">
    <property type="entry name" value="Ig-like_fold"/>
</dbReference>
<evidence type="ECO:0000313" key="4">
    <source>
        <dbReference type="EMBL" id="GGG40021.1"/>
    </source>
</evidence>
<comment type="caution">
    <text evidence="4">The sequence shown here is derived from an EMBL/GenBank/DDBJ whole genome shotgun (WGS) entry which is preliminary data.</text>
</comment>
<feature type="signal peptide" evidence="2">
    <location>
        <begin position="1"/>
        <end position="28"/>
    </location>
</feature>
<dbReference type="InterPro" id="IPR014756">
    <property type="entry name" value="Ig_E-set"/>
</dbReference>
<name>A0A917GDK5_9FLAO</name>
<dbReference type="EMBL" id="BMFQ01000001">
    <property type="protein sequence ID" value="GGG40021.1"/>
    <property type="molecule type" value="Genomic_DNA"/>
</dbReference>
<dbReference type="Proteomes" id="UP000625976">
    <property type="component" value="Unassembled WGS sequence"/>
</dbReference>
<evidence type="ECO:0000256" key="1">
    <source>
        <dbReference type="ARBA" id="ARBA00022729"/>
    </source>
</evidence>
<feature type="chain" id="PRO_5037390412" description="Glycosyl hydrolase family 13 catalytic domain-containing protein" evidence="2">
    <location>
        <begin position="29"/>
        <end position="969"/>
    </location>
</feature>
<dbReference type="GO" id="GO:0009313">
    <property type="term" value="P:oligosaccharide catabolic process"/>
    <property type="evidence" value="ECO:0007669"/>
    <property type="project" value="TreeGrafter"/>
</dbReference>
<reference evidence="4" key="2">
    <citation type="submission" date="2020-09" db="EMBL/GenBank/DDBJ databases">
        <authorList>
            <person name="Sun Q."/>
            <person name="Zhou Y."/>
        </authorList>
    </citation>
    <scope>NUCLEOTIDE SEQUENCE</scope>
    <source>
        <strain evidence="4">CGMCC 1.12751</strain>
    </source>
</reference>
<feature type="domain" description="Glycosyl hydrolase family 13 catalytic" evidence="3">
    <location>
        <begin position="403"/>
        <end position="753"/>
    </location>
</feature>
<protein>
    <recommendedName>
        <fullName evidence="3">Glycosyl hydrolase family 13 catalytic domain-containing protein</fullName>
    </recommendedName>
</protein>
<dbReference type="PANTHER" id="PTHR10357">
    <property type="entry name" value="ALPHA-AMYLASE FAMILY MEMBER"/>
    <property type="match status" value="1"/>
</dbReference>
<dbReference type="NCBIfam" id="TIGR04183">
    <property type="entry name" value="Por_Secre_tail"/>
    <property type="match status" value="1"/>
</dbReference>
<dbReference type="AlphaFoldDB" id="A0A917GDK5"/>
<evidence type="ECO:0000313" key="5">
    <source>
        <dbReference type="Proteomes" id="UP000625976"/>
    </source>
</evidence>
<proteinExistence type="predicted"/>
<accession>A0A917GDK5</accession>